<reference evidence="3" key="1">
    <citation type="submission" date="2019-09" db="EMBL/GenBank/DDBJ databases">
        <title>Distinct polysaccharide growth profiles of human intestinal Prevotella copri isolates.</title>
        <authorList>
            <person name="Fehlner-Peach H."/>
            <person name="Magnabosco C."/>
            <person name="Raghavan V."/>
            <person name="Scher J.U."/>
            <person name="Tett A."/>
            <person name="Cox L.M."/>
            <person name="Gottsegen C."/>
            <person name="Watters A."/>
            <person name="Wiltshire- Gordon J.D."/>
            <person name="Segata N."/>
            <person name="Bonneau R."/>
            <person name="Littman D.R."/>
        </authorList>
    </citation>
    <scope>NUCLEOTIDE SEQUENCE [LARGE SCALE GENOMIC DNA]</scope>
    <source>
        <strain evidence="3">iA624</strain>
    </source>
</reference>
<dbReference type="PANTHER" id="PTHR22916:SF3">
    <property type="entry name" value="UDP-GLCNAC:BETAGAL BETA-1,3-N-ACETYLGLUCOSAMINYLTRANSFERASE-LIKE PROTEIN 1"/>
    <property type="match status" value="1"/>
</dbReference>
<dbReference type="RefSeq" id="WP_153096400.1">
    <property type="nucleotide sequence ID" value="NZ_VZBP01000050.1"/>
</dbReference>
<dbReference type="SUPFAM" id="SSF53448">
    <property type="entry name" value="Nucleotide-diphospho-sugar transferases"/>
    <property type="match status" value="1"/>
</dbReference>
<dbReference type="Gene3D" id="3.90.550.10">
    <property type="entry name" value="Spore Coat Polysaccharide Biosynthesis Protein SpsA, Chain A"/>
    <property type="match status" value="1"/>
</dbReference>
<evidence type="ECO:0000313" key="2">
    <source>
        <dbReference type="EMBL" id="MQO08847.1"/>
    </source>
</evidence>
<comment type="caution">
    <text evidence="2">The sequence shown here is derived from an EMBL/GenBank/DDBJ whole genome shotgun (WGS) entry which is preliminary data.</text>
</comment>
<organism evidence="2 3">
    <name type="scientific">Segatella copri</name>
    <dbReference type="NCBI Taxonomy" id="165179"/>
    <lineage>
        <taxon>Bacteria</taxon>
        <taxon>Pseudomonadati</taxon>
        <taxon>Bacteroidota</taxon>
        <taxon>Bacteroidia</taxon>
        <taxon>Bacteroidales</taxon>
        <taxon>Prevotellaceae</taxon>
        <taxon>Segatella</taxon>
    </lineage>
</organism>
<dbReference type="GO" id="GO:0016758">
    <property type="term" value="F:hexosyltransferase activity"/>
    <property type="evidence" value="ECO:0007669"/>
    <property type="project" value="UniProtKB-ARBA"/>
</dbReference>
<sequence length="273" mass="31762">MTPEISIIIPTYAPGELLWTCLDSLEQQTLGKNAYEVCLVLNGDEEPYFDKIKEHLKNYKMKVSLIYCEHNGVSFARNMGIEFAKGKYLTFIDDDDLVSPNYLEQLSKNSCDNGITVANMIAFRGQVENVAVHYLSSAYQRYDVGKKKNVFRHRSLLSSACCKLIPRPLIGDIRFRTNLSHGEDSFFMFMVSAGIKQINVTPPSAIYYIRKRDDSSSRSKENRRKKQKMEIKLFYFYTKEYFSHIKKYNLLFYVSRIVATAYKLFLEDYVRPL</sequence>
<name>A0AA90VEG8_9BACT</name>
<dbReference type="Pfam" id="PF00535">
    <property type="entry name" value="Glycos_transf_2"/>
    <property type="match status" value="1"/>
</dbReference>
<gene>
    <name evidence="2" type="ORF">F7D57_03725</name>
</gene>
<dbReference type="PANTHER" id="PTHR22916">
    <property type="entry name" value="GLYCOSYLTRANSFERASE"/>
    <property type="match status" value="1"/>
</dbReference>
<dbReference type="InterPro" id="IPR029044">
    <property type="entry name" value="Nucleotide-diphossugar_trans"/>
</dbReference>
<feature type="domain" description="Glycosyltransferase 2-like" evidence="1">
    <location>
        <begin position="6"/>
        <end position="156"/>
    </location>
</feature>
<dbReference type="AlphaFoldDB" id="A0AA90VEG8"/>
<dbReference type="Proteomes" id="UP000405805">
    <property type="component" value="Unassembled WGS sequence"/>
</dbReference>
<dbReference type="CDD" id="cd00761">
    <property type="entry name" value="Glyco_tranf_GTA_type"/>
    <property type="match status" value="1"/>
</dbReference>
<evidence type="ECO:0000313" key="3">
    <source>
        <dbReference type="Proteomes" id="UP000405805"/>
    </source>
</evidence>
<proteinExistence type="predicted"/>
<dbReference type="EMBL" id="VZBP01000050">
    <property type="protein sequence ID" value="MQO08847.1"/>
    <property type="molecule type" value="Genomic_DNA"/>
</dbReference>
<evidence type="ECO:0000259" key="1">
    <source>
        <dbReference type="Pfam" id="PF00535"/>
    </source>
</evidence>
<accession>A0AA90VEG8</accession>
<protein>
    <submittedName>
        <fullName evidence="2">Glycosyltransferase family 2 protein</fullName>
    </submittedName>
</protein>
<dbReference type="InterPro" id="IPR001173">
    <property type="entry name" value="Glyco_trans_2-like"/>
</dbReference>